<feature type="domain" description="PA" evidence="1">
    <location>
        <begin position="227"/>
        <end position="313"/>
    </location>
</feature>
<dbReference type="GO" id="GO:0004177">
    <property type="term" value="F:aminopeptidase activity"/>
    <property type="evidence" value="ECO:0007669"/>
    <property type="project" value="UniProtKB-KW"/>
</dbReference>
<name>A0A1Y2N0Y1_PSEAH</name>
<dbReference type="InterPro" id="IPR046450">
    <property type="entry name" value="PA_dom_sf"/>
</dbReference>
<dbReference type="EC" id="3.4.11.24" evidence="3"/>
<organism evidence="3 4">
    <name type="scientific">Pseudonocardia autotrophica</name>
    <name type="common">Amycolata autotrophica</name>
    <name type="synonym">Nocardia autotrophica</name>
    <dbReference type="NCBI Taxonomy" id="2074"/>
    <lineage>
        <taxon>Bacteria</taxon>
        <taxon>Bacillati</taxon>
        <taxon>Actinomycetota</taxon>
        <taxon>Actinomycetes</taxon>
        <taxon>Pseudonocardiales</taxon>
        <taxon>Pseudonocardiaceae</taxon>
        <taxon>Pseudonocardia</taxon>
    </lineage>
</organism>
<evidence type="ECO:0000313" key="3">
    <source>
        <dbReference type="EMBL" id="OSY41090.1"/>
    </source>
</evidence>
<protein>
    <submittedName>
        <fullName evidence="3">Aminopeptidase S</fullName>
        <ecNumber evidence="3">3.4.11.24</ecNumber>
    </submittedName>
</protein>
<dbReference type="Gene3D" id="3.40.630.10">
    <property type="entry name" value="Zn peptidases"/>
    <property type="match status" value="1"/>
</dbReference>
<dbReference type="EMBL" id="MIGB01000010">
    <property type="protein sequence ID" value="OSY41090.1"/>
    <property type="molecule type" value="Genomic_DNA"/>
</dbReference>
<accession>A0A1Y2N0Y1</accession>
<evidence type="ECO:0000313" key="4">
    <source>
        <dbReference type="Proteomes" id="UP000194360"/>
    </source>
</evidence>
<keyword evidence="3" id="KW-0378">Hydrolase</keyword>
<evidence type="ECO:0000259" key="2">
    <source>
        <dbReference type="Pfam" id="PF04389"/>
    </source>
</evidence>
<dbReference type="InterPro" id="IPR007484">
    <property type="entry name" value="Peptidase_M28"/>
</dbReference>
<evidence type="ECO:0000259" key="1">
    <source>
        <dbReference type="Pfam" id="PF02225"/>
    </source>
</evidence>
<dbReference type="SUPFAM" id="SSF53187">
    <property type="entry name" value="Zn-dependent exopeptidases"/>
    <property type="match status" value="1"/>
</dbReference>
<dbReference type="GO" id="GO:0008235">
    <property type="term" value="F:metalloexopeptidase activity"/>
    <property type="evidence" value="ECO:0007669"/>
    <property type="project" value="InterPro"/>
</dbReference>
<feature type="domain" description="Peptidase M28" evidence="2">
    <location>
        <begin position="336"/>
        <end position="550"/>
    </location>
</feature>
<reference evidence="3 4" key="1">
    <citation type="submission" date="2016-09" db="EMBL/GenBank/DDBJ databases">
        <title>Pseudonocardia autotrophica DSM535, a candidate organism with high potential of specific P450 cytochromes.</title>
        <authorList>
            <person name="Grumaz C."/>
            <person name="Vainshtein Y."/>
            <person name="Kirstahler P."/>
            <person name="Sohn K."/>
        </authorList>
    </citation>
    <scope>NUCLEOTIDE SEQUENCE [LARGE SCALE GENOMIC DNA]</scope>
    <source>
        <strain evidence="3 4">DSM 535</strain>
    </source>
</reference>
<proteinExistence type="predicted"/>
<dbReference type="Proteomes" id="UP000194360">
    <property type="component" value="Unassembled WGS sequence"/>
</dbReference>
<dbReference type="AlphaFoldDB" id="A0A1Y2N0Y1"/>
<dbReference type="SUPFAM" id="SSF52025">
    <property type="entry name" value="PA domain"/>
    <property type="match status" value="1"/>
</dbReference>
<sequence>MDRHPGIHGRGEPGRSITATVWRSPLHGVSTPDAGRPAVVDGTDFDRRRAGQQGWGAMRVGTTGTTEAAGRAGTPGRRATHRLVRVLGAGVAAAALAACANVPAEPGATATLDTGTSAASSGGQADPGLPERLAAEVSADAAYAHLQELERIADANDGNRAVGTSGYDASVDYVVGELRAAGYEVQTPSFDVRTFTSNDARLTVADAPVPTEVLSFSPATPPGGLTAPLSVRARAPQDPTPGCEAEDYAGMPAGAIAVVERGVCPFGQKSQLAGAAGAGAVIIVNTEDAALPATLEDTPEVVPTASVTRSAGAGLQDGQQATLLLDTTIEQQTSRNVIAETTTGDPDRVLVAGAHLDSAPEGAGINDNGSGSAALLEVAQKLGPAPPAGQQVRFAWWGAEEIGLVGATKYVEGLSEPDLARIALYLNFDMVASPNPAYLVYDGDDSDGLGGQAGPPGSETAERVLTDALVAAGVPGPEGTAFDGRSDYGPFIDAGVPAGGLFTGAEKQKTPEQAEKWGGTAGQSFDPCYHTACDRLTNIDRTALDRNLTAMGSAIGRFAVDLTGVPAR</sequence>
<dbReference type="InterPro" id="IPR003137">
    <property type="entry name" value="PA_domain"/>
</dbReference>
<dbReference type="InterPro" id="IPR045175">
    <property type="entry name" value="M28_fam"/>
</dbReference>
<dbReference type="PANTHER" id="PTHR12147:SF26">
    <property type="entry name" value="PEPTIDASE M28 DOMAIN-CONTAINING PROTEIN"/>
    <property type="match status" value="1"/>
</dbReference>
<dbReference type="GO" id="GO:0006508">
    <property type="term" value="P:proteolysis"/>
    <property type="evidence" value="ECO:0007669"/>
    <property type="project" value="InterPro"/>
</dbReference>
<dbReference type="Gene3D" id="3.50.30.30">
    <property type="match status" value="1"/>
</dbReference>
<dbReference type="Pfam" id="PF02225">
    <property type="entry name" value="PA"/>
    <property type="match status" value="1"/>
</dbReference>
<dbReference type="PANTHER" id="PTHR12147">
    <property type="entry name" value="METALLOPEPTIDASE M28 FAMILY MEMBER"/>
    <property type="match status" value="1"/>
</dbReference>
<dbReference type="STRING" id="2074.BG845_02432"/>
<comment type="caution">
    <text evidence="3">The sequence shown here is derived from an EMBL/GenBank/DDBJ whole genome shotgun (WGS) entry which is preliminary data.</text>
</comment>
<gene>
    <name evidence="3" type="ORF">BG845_02432</name>
</gene>
<keyword evidence="4" id="KW-1185">Reference proteome</keyword>
<dbReference type="Pfam" id="PF04389">
    <property type="entry name" value="Peptidase_M28"/>
    <property type="match status" value="1"/>
</dbReference>
<keyword evidence="3" id="KW-0645">Protease</keyword>
<keyword evidence="3" id="KW-0031">Aminopeptidase</keyword>